<dbReference type="AlphaFoldDB" id="A0A366E0Y2"/>
<feature type="transmembrane region" description="Helical" evidence="1">
    <location>
        <begin position="49"/>
        <end position="76"/>
    </location>
</feature>
<keyword evidence="1" id="KW-0812">Transmembrane</keyword>
<feature type="transmembrane region" description="Helical" evidence="1">
    <location>
        <begin position="20"/>
        <end position="43"/>
    </location>
</feature>
<evidence type="ECO:0000256" key="1">
    <source>
        <dbReference type="SAM" id="Phobius"/>
    </source>
</evidence>
<proteinExistence type="predicted"/>
<keyword evidence="3" id="KW-1185">Reference proteome</keyword>
<accession>A0A366E0Y2</accession>
<reference evidence="2 3" key="1">
    <citation type="submission" date="2018-06" db="EMBL/GenBank/DDBJ databases">
        <title>Genomic Encyclopedia of Type Strains, Phase IV (KMG-IV): sequencing the most valuable type-strain genomes for metagenomic binning, comparative biology and taxonomic classification.</title>
        <authorList>
            <person name="Goeker M."/>
        </authorList>
    </citation>
    <scope>NUCLEOTIDE SEQUENCE [LARGE SCALE GENOMIC DNA]</scope>
    <source>
        <strain evidence="2 3">DSM 44599</strain>
    </source>
</reference>
<dbReference type="STRING" id="1210090.GCA_001613185_04247"/>
<evidence type="ECO:0000313" key="3">
    <source>
        <dbReference type="Proteomes" id="UP000252586"/>
    </source>
</evidence>
<comment type="caution">
    <text evidence="2">The sequence shown here is derived from an EMBL/GenBank/DDBJ whole genome shotgun (WGS) entry which is preliminary data.</text>
</comment>
<keyword evidence="1" id="KW-0472">Membrane</keyword>
<sequence>MARNSTRPQRRDHSKQQQAFRLWCLAVATLIAAIAGLITALIWTASHAAVLHTMAAAAGAFTATMVMGLTMIRILIQKK</sequence>
<evidence type="ECO:0000313" key="2">
    <source>
        <dbReference type="EMBL" id="RBO96030.1"/>
    </source>
</evidence>
<organism evidence="2 3">
    <name type="scientific">Nocardia puris</name>
    <dbReference type="NCBI Taxonomy" id="208602"/>
    <lineage>
        <taxon>Bacteria</taxon>
        <taxon>Bacillati</taxon>
        <taxon>Actinomycetota</taxon>
        <taxon>Actinomycetes</taxon>
        <taxon>Mycobacteriales</taxon>
        <taxon>Nocardiaceae</taxon>
        <taxon>Nocardia</taxon>
    </lineage>
</organism>
<dbReference type="EMBL" id="QNRE01000001">
    <property type="protein sequence ID" value="RBO96030.1"/>
    <property type="molecule type" value="Genomic_DNA"/>
</dbReference>
<dbReference type="RefSeq" id="WP_067510956.1">
    <property type="nucleotide sequence ID" value="NZ_CP107943.1"/>
</dbReference>
<keyword evidence="1" id="KW-1133">Transmembrane helix</keyword>
<dbReference type="Proteomes" id="UP000252586">
    <property type="component" value="Unassembled WGS sequence"/>
</dbReference>
<gene>
    <name evidence="2" type="ORF">DFR74_10141</name>
</gene>
<protein>
    <submittedName>
        <fullName evidence="2">Uncharacterized protein</fullName>
    </submittedName>
</protein>
<name>A0A366E0Y2_9NOCA</name>